<proteinExistence type="predicted"/>
<feature type="region of interest" description="Disordered" evidence="1">
    <location>
        <begin position="1"/>
        <end position="70"/>
    </location>
</feature>
<keyword evidence="3" id="KW-1185">Reference proteome</keyword>
<protein>
    <submittedName>
        <fullName evidence="2">Uncharacterized protein</fullName>
    </submittedName>
</protein>
<feature type="non-terminal residue" evidence="2">
    <location>
        <position position="70"/>
    </location>
</feature>
<reference evidence="2 3" key="1">
    <citation type="submission" date="2024-04" db="EMBL/GenBank/DDBJ databases">
        <authorList>
            <person name="Rising A."/>
            <person name="Reimegard J."/>
            <person name="Sonavane S."/>
            <person name="Akerstrom W."/>
            <person name="Nylinder S."/>
            <person name="Hedman E."/>
            <person name="Kallberg Y."/>
        </authorList>
    </citation>
    <scope>NUCLEOTIDE SEQUENCE [LARGE SCALE GENOMIC DNA]</scope>
</reference>
<sequence length="70" mass="7459">MSKRSSPPRGGGGEGPSRKRPRQDPPTAASLRAEALERIIGSRGRPSRPAAAEATVPASELGRVREENER</sequence>
<evidence type="ECO:0000256" key="1">
    <source>
        <dbReference type="SAM" id="MobiDB-lite"/>
    </source>
</evidence>
<evidence type="ECO:0000313" key="3">
    <source>
        <dbReference type="Proteomes" id="UP001497382"/>
    </source>
</evidence>
<dbReference type="Proteomes" id="UP001497382">
    <property type="component" value="Unassembled WGS sequence"/>
</dbReference>
<dbReference type="AlphaFoldDB" id="A0AAV2BXU6"/>
<organism evidence="2 3">
    <name type="scientific">Larinioides sclopetarius</name>
    <dbReference type="NCBI Taxonomy" id="280406"/>
    <lineage>
        <taxon>Eukaryota</taxon>
        <taxon>Metazoa</taxon>
        <taxon>Ecdysozoa</taxon>
        <taxon>Arthropoda</taxon>
        <taxon>Chelicerata</taxon>
        <taxon>Arachnida</taxon>
        <taxon>Araneae</taxon>
        <taxon>Araneomorphae</taxon>
        <taxon>Entelegynae</taxon>
        <taxon>Araneoidea</taxon>
        <taxon>Araneidae</taxon>
        <taxon>Larinioides</taxon>
    </lineage>
</organism>
<comment type="caution">
    <text evidence="2">The sequence shown here is derived from an EMBL/GenBank/DDBJ whole genome shotgun (WGS) entry which is preliminary data.</text>
</comment>
<name>A0AAV2BXU6_9ARAC</name>
<evidence type="ECO:0000313" key="2">
    <source>
        <dbReference type="EMBL" id="CAL1300883.1"/>
    </source>
</evidence>
<gene>
    <name evidence="2" type="ORF">LARSCL_LOCUS22173</name>
</gene>
<dbReference type="EMBL" id="CAXIEN010000587">
    <property type="protein sequence ID" value="CAL1300883.1"/>
    <property type="molecule type" value="Genomic_DNA"/>
</dbReference>
<accession>A0AAV2BXU6</accession>